<evidence type="ECO:0000256" key="3">
    <source>
        <dbReference type="ARBA" id="ARBA00022801"/>
    </source>
</evidence>
<dbReference type="GO" id="GO:0003676">
    <property type="term" value="F:nucleic acid binding"/>
    <property type="evidence" value="ECO:0007669"/>
    <property type="project" value="InterPro"/>
</dbReference>
<dbReference type="Pfam" id="PF02601">
    <property type="entry name" value="Exonuc_VII_L"/>
    <property type="match status" value="1"/>
</dbReference>
<dbReference type="PANTHER" id="PTHR30008">
    <property type="entry name" value="EXODEOXYRIBONUCLEASE 7 LARGE SUBUNIT"/>
    <property type="match status" value="1"/>
</dbReference>
<dbReference type="Pfam" id="PF13742">
    <property type="entry name" value="tRNA_anti_2"/>
    <property type="match status" value="1"/>
</dbReference>
<dbReference type="InterPro" id="IPR003753">
    <property type="entry name" value="Exonuc_VII_L"/>
</dbReference>
<dbReference type="EC" id="3.1.11.6" evidence="8"/>
<evidence type="ECO:0000313" key="9">
    <source>
        <dbReference type="Proteomes" id="UP000002408"/>
    </source>
</evidence>
<reference evidence="9" key="1">
    <citation type="journal article" date="2015" name="Microbiology">
        <title>Genome of Methanoregula boonei 6A8 reveals adaptations to oligotrophic peatland environments.</title>
        <authorList>
            <person name="Braeuer S."/>
            <person name="Cadillo-Quiroz H."/>
            <person name="Kyrpides N."/>
            <person name="Woyke T."/>
            <person name="Goodwin L."/>
            <person name="Detter C."/>
            <person name="Podell S."/>
            <person name="Yavitt J.B."/>
            <person name="Zinder S.H."/>
        </authorList>
    </citation>
    <scope>NUCLEOTIDE SEQUENCE [LARGE SCALE GENOMIC DNA]</scope>
    <source>
        <strain evidence="9">DSM 21154 / JCM 14090 / 6A8</strain>
    </source>
</reference>
<dbReference type="AlphaFoldDB" id="A7I9J7"/>
<dbReference type="InterPro" id="IPR025824">
    <property type="entry name" value="OB-fold_nuc-bd_dom"/>
</dbReference>
<dbReference type="InterPro" id="IPR020579">
    <property type="entry name" value="Exonuc_VII_lsu_C"/>
</dbReference>
<keyword evidence="3 8" id="KW-0378">Hydrolase</keyword>
<dbReference type="Proteomes" id="UP000002408">
    <property type="component" value="Chromosome"/>
</dbReference>
<dbReference type="OrthoDB" id="60263at2157"/>
<keyword evidence="1" id="KW-0963">Cytoplasm</keyword>
<evidence type="ECO:0000256" key="4">
    <source>
        <dbReference type="ARBA" id="ARBA00022839"/>
    </source>
</evidence>
<dbReference type="GO" id="GO:0009318">
    <property type="term" value="C:exodeoxyribonuclease VII complex"/>
    <property type="evidence" value="ECO:0007669"/>
    <property type="project" value="InterPro"/>
</dbReference>
<name>A7I9J7_METB6</name>
<protein>
    <submittedName>
        <fullName evidence="8">Exodeoxyribonuclease VII, large subunit</fullName>
        <ecNumber evidence="8">3.1.11.6</ecNumber>
    </submittedName>
</protein>
<evidence type="ECO:0000313" key="8">
    <source>
        <dbReference type="EMBL" id="ABS56408.1"/>
    </source>
</evidence>
<dbReference type="EMBL" id="CP000780">
    <property type="protein sequence ID" value="ABS56408.1"/>
    <property type="molecule type" value="Genomic_DNA"/>
</dbReference>
<feature type="region of interest" description="Disordered" evidence="5">
    <location>
        <begin position="1"/>
        <end position="20"/>
    </location>
</feature>
<evidence type="ECO:0000259" key="7">
    <source>
        <dbReference type="Pfam" id="PF13742"/>
    </source>
</evidence>
<dbReference type="RefSeq" id="WP_012107461.1">
    <property type="nucleotide sequence ID" value="NC_009712.1"/>
</dbReference>
<feature type="domain" description="Exonuclease VII large subunit C-terminal" evidence="6">
    <location>
        <begin position="149"/>
        <end position="367"/>
    </location>
</feature>
<dbReference type="CDD" id="cd04489">
    <property type="entry name" value="ExoVII_LU_OBF"/>
    <property type="match status" value="1"/>
</dbReference>
<evidence type="ECO:0000256" key="5">
    <source>
        <dbReference type="SAM" id="MobiDB-lite"/>
    </source>
</evidence>
<dbReference type="HOGENOM" id="CLU_023625_2_0_2"/>
<keyword evidence="9" id="KW-1185">Reference proteome</keyword>
<dbReference type="eggNOG" id="arCOG04513">
    <property type="taxonomic scope" value="Archaea"/>
</dbReference>
<evidence type="ECO:0000259" key="6">
    <source>
        <dbReference type="Pfam" id="PF02601"/>
    </source>
</evidence>
<evidence type="ECO:0000256" key="1">
    <source>
        <dbReference type="ARBA" id="ARBA00022490"/>
    </source>
</evidence>
<feature type="compositionally biased region" description="Basic and acidic residues" evidence="5">
    <location>
        <begin position="8"/>
        <end position="17"/>
    </location>
</feature>
<dbReference type="NCBIfam" id="TIGR00237">
    <property type="entry name" value="xseA"/>
    <property type="match status" value="1"/>
</dbReference>
<keyword evidence="4" id="KW-0269">Exonuclease</keyword>
<gene>
    <name evidence="8" type="ordered locus">Mboo_1893</name>
</gene>
<sequence length="424" mass="46607">MDWFYRTETPDERKEPKTPAVTEAPLTVGEVSSLIEDLLDDRRLQDIRVLGEVTNYKHHSRGHRYFSLSEKGGGSTAAIIRCVMWRTDADRLVFVPEDGMEVVVTGSVRVYAPSGAYQVQVKRMTRGGLGEKYLLVEQWKKELAAEGCFAAERKRPLPAFPARVGVVTSETGAVIHDIRIVIARRFPVEIVISPTAVQGEEAHTDIALAITRVASHVDVVIVARGGGSFEDLFAFNHPDVVRAIAACPVPVVSAIGHEVDVTLADLAADIRAPTPSAAAELVVPDRRDLRVALGELRCQLGGALLARVARAQKDVADLRDRLRPQRFCRKIGEKRQATADLSERLERAFVTRIERDRLVLAEMRTALEGRSPRAVLARGYCVAEKGGTVVRSAGALHKDDHLSLHFYDGRGGVVVERVDHDGNL</sequence>
<feature type="domain" description="OB-fold nucleic acid binding" evidence="7">
    <location>
        <begin position="26"/>
        <end position="124"/>
    </location>
</feature>
<dbReference type="KEGG" id="mbn:Mboo_1893"/>
<dbReference type="PANTHER" id="PTHR30008:SF0">
    <property type="entry name" value="EXODEOXYRIBONUCLEASE 7 LARGE SUBUNIT"/>
    <property type="match status" value="1"/>
</dbReference>
<organism evidence="8 9">
    <name type="scientific">Methanoregula boonei (strain DSM 21154 / JCM 14090 / 6A8)</name>
    <dbReference type="NCBI Taxonomy" id="456442"/>
    <lineage>
        <taxon>Archaea</taxon>
        <taxon>Methanobacteriati</taxon>
        <taxon>Methanobacteriota</taxon>
        <taxon>Stenosarchaea group</taxon>
        <taxon>Methanomicrobia</taxon>
        <taxon>Methanomicrobiales</taxon>
        <taxon>Methanoregulaceae</taxon>
        <taxon>Methanoregula</taxon>
    </lineage>
</organism>
<keyword evidence="2" id="KW-0540">Nuclease</keyword>
<dbReference type="GeneID" id="5410735"/>
<dbReference type="HAMAP" id="MF_00378">
    <property type="entry name" value="Exonuc_7_L"/>
    <property type="match status" value="1"/>
</dbReference>
<dbReference type="GO" id="GO:0008855">
    <property type="term" value="F:exodeoxyribonuclease VII activity"/>
    <property type="evidence" value="ECO:0007669"/>
    <property type="project" value="UniProtKB-EC"/>
</dbReference>
<proteinExistence type="inferred from homology"/>
<dbReference type="GO" id="GO:0006308">
    <property type="term" value="P:DNA catabolic process"/>
    <property type="evidence" value="ECO:0007669"/>
    <property type="project" value="InterPro"/>
</dbReference>
<evidence type="ECO:0000256" key="2">
    <source>
        <dbReference type="ARBA" id="ARBA00022722"/>
    </source>
</evidence>
<accession>A7I9J7</accession>
<dbReference type="STRING" id="456442.Mboo_1893"/>